<organism evidence="2 3">
    <name type="scientific">Gracilariopsis chorda</name>
    <dbReference type="NCBI Taxonomy" id="448386"/>
    <lineage>
        <taxon>Eukaryota</taxon>
        <taxon>Rhodophyta</taxon>
        <taxon>Florideophyceae</taxon>
        <taxon>Rhodymeniophycidae</taxon>
        <taxon>Gracilariales</taxon>
        <taxon>Gracilariaceae</taxon>
        <taxon>Gracilariopsis</taxon>
    </lineage>
</organism>
<evidence type="ECO:0000313" key="2">
    <source>
        <dbReference type="EMBL" id="PXF44180.1"/>
    </source>
</evidence>
<dbReference type="AlphaFoldDB" id="A0A2V3ISU7"/>
<dbReference type="EMBL" id="NBIV01000098">
    <property type="protein sequence ID" value="PXF44180.1"/>
    <property type="molecule type" value="Genomic_DNA"/>
</dbReference>
<feature type="chain" id="PRO_5016169142" evidence="1">
    <location>
        <begin position="20"/>
        <end position="178"/>
    </location>
</feature>
<sequence>MKSFTVVAVQLALICMAHGACISQPVFETWEALESANLICEGDAGGSAFRVNENTLVHKILGGVADRVPRLPASLIPTELRLVIVRSRSGAINKAASFIRADGKIFRFGGGRWQRGMFKKNFNVLQALVYAQEVGMCPVDSKGKTFPQLASVRVSLQTLAATFGIPYCLEADFNRVPL</sequence>
<protein>
    <submittedName>
        <fullName evidence="2">Uncharacterized protein</fullName>
    </submittedName>
</protein>
<evidence type="ECO:0000313" key="3">
    <source>
        <dbReference type="Proteomes" id="UP000247409"/>
    </source>
</evidence>
<evidence type="ECO:0000256" key="1">
    <source>
        <dbReference type="SAM" id="SignalP"/>
    </source>
</evidence>
<feature type="signal peptide" evidence="1">
    <location>
        <begin position="1"/>
        <end position="19"/>
    </location>
</feature>
<keyword evidence="1" id="KW-0732">Signal</keyword>
<name>A0A2V3ISU7_9FLOR</name>
<proteinExistence type="predicted"/>
<reference evidence="2 3" key="1">
    <citation type="journal article" date="2018" name="Mol. Biol. Evol.">
        <title>Analysis of the draft genome of the red seaweed Gracilariopsis chorda provides insights into genome size evolution in Rhodophyta.</title>
        <authorList>
            <person name="Lee J."/>
            <person name="Yang E.C."/>
            <person name="Graf L."/>
            <person name="Yang J.H."/>
            <person name="Qiu H."/>
            <person name="Zel Zion U."/>
            <person name="Chan C.X."/>
            <person name="Stephens T.G."/>
            <person name="Weber A.P.M."/>
            <person name="Boo G.H."/>
            <person name="Boo S.M."/>
            <person name="Kim K.M."/>
            <person name="Shin Y."/>
            <person name="Jung M."/>
            <person name="Lee S.J."/>
            <person name="Yim H.S."/>
            <person name="Lee J.H."/>
            <person name="Bhattacharya D."/>
            <person name="Yoon H.S."/>
        </authorList>
    </citation>
    <scope>NUCLEOTIDE SEQUENCE [LARGE SCALE GENOMIC DNA]</scope>
    <source>
        <strain evidence="2 3">SKKU-2015</strain>
        <tissue evidence="2">Whole body</tissue>
    </source>
</reference>
<gene>
    <name evidence="2" type="ORF">BWQ96_06040</name>
</gene>
<keyword evidence="3" id="KW-1185">Reference proteome</keyword>
<accession>A0A2V3ISU7</accession>
<dbReference type="Proteomes" id="UP000247409">
    <property type="component" value="Unassembled WGS sequence"/>
</dbReference>
<comment type="caution">
    <text evidence="2">The sequence shown here is derived from an EMBL/GenBank/DDBJ whole genome shotgun (WGS) entry which is preliminary data.</text>
</comment>